<dbReference type="EMBL" id="JH921451">
    <property type="protein sequence ID" value="EKD13276.1"/>
    <property type="molecule type" value="Genomic_DNA"/>
</dbReference>
<reference evidence="2 3" key="1">
    <citation type="journal article" date="2012" name="BMC Genomics">
        <title>Sequencing the genome of Marssonina brunnea reveals fungus-poplar co-evolution.</title>
        <authorList>
            <person name="Zhu S."/>
            <person name="Cao Y.-Z."/>
            <person name="Jiang C."/>
            <person name="Tan B.-Y."/>
            <person name="Wang Z."/>
            <person name="Feng S."/>
            <person name="Zhang L."/>
            <person name="Su X.-H."/>
            <person name="Brejova B."/>
            <person name="Vinar T."/>
            <person name="Xu M."/>
            <person name="Wang M.-X."/>
            <person name="Zhang S.-G."/>
            <person name="Huang M.-R."/>
            <person name="Wu R."/>
            <person name="Zhou Y."/>
        </authorList>
    </citation>
    <scope>NUCLEOTIDE SEQUENCE [LARGE SCALE GENOMIC DNA]</scope>
    <source>
        <strain evidence="2 3">MB_m1</strain>
    </source>
</reference>
<dbReference type="HOGENOM" id="CLU_1077977_0_0_1"/>
<dbReference type="InParanoid" id="K1WK82"/>
<evidence type="ECO:0000256" key="1">
    <source>
        <dbReference type="SAM" id="MobiDB-lite"/>
    </source>
</evidence>
<dbReference type="OrthoDB" id="10549140at2759"/>
<dbReference type="KEGG" id="mbe:MBM_08719"/>
<dbReference type="AlphaFoldDB" id="K1WK82"/>
<sequence>MAYARWRQVSQPRPPKRTASEKLPETFRKIWIPMGPLRQAQQADKAGRCCSWLHLGRIGKVPVGQSAARPCCIARRRIHVVGNVNKSFGISLGSRAKLEKGGDRPWLGREISPSLLGYPSTETYYYNFLTGDYSYLFPNSDTENLPDYRANFTSVKSAVISAPVQKYRPDITNSSAASRSSGPPDTRVAPERIFFLFIQTRLTWTLHEYSTESTPYIPVLLVQRADGLSIAKPLLRGVVFANISAEFDLLDPWLRNAN</sequence>
<dbReference type="Proteomes" id="UP000006753">
    <property type="component" value="Unassembled WGS sequence"/>
</dbReference>
<name>K1WK82_MARBU</name>
<proteinExistence type="predicted"/>
<feature type="region of interest" description="Disordered" evidence="1">
    <location>
        <begin position="1"/>
        <end position="22"/>
    </location>
</feature>
<keyword evidence="3" id="KW-1185">Reference proteome</keyword>
<accession>K1WK82</accession>
<evidence type="ECO:0000313" key="3">
    <source>
        <dbReference type="Proteomes" id="UP000006753"/>
    </source>
</evidence>
<protein>
    <submittedName>
        <fullName evidence="2">Uncharacterized protein</fullName>
    </submittedName>
</protein>
<evidence type="ECO:0000313" key="2">
    <source>
        <dbReference type="EMBL" id="EKD13276.1"/>
    </source>
</evidence>
<gene>
    <name evidence="2" type="ORF">MBM_08719</name>
</gene>
<organism evidence="2 3">
    <name type="scientific">Marssonina brunnea f. sp. multigermtubi (strain MB_m1)</name>
    <name type="common">Marssonina leaf spot fungus</name>
    <dbReference type="NCBI Taxonomy" id="1072389"/>
    <lineage>
        <taxon>Eukaryota</taxon>
        <taxon>Fungi</taxon>
        <taxon>Dikarya</taxon>
        <taxon>Ascomycota</taxon>
        <taxon>Pezizomycotina</taxon>
        <taxon>Leotiomycetes</taxon>
        <taxon>Helotiales</taxon>
        <taxon>Drepanopezizaceae</taxon>
        <taxon>Drepanopeziza</taxon>
    </lineage>
</organism>